<organism evidence="1 2">
    <name type="scientific">Phlebotomus papatasi</name>
    <name type="common">Sandfly</name>
    <dbReference type="NCBI Taxonomy" id="29031"/>
    <lineage>
        <taxon>Eukaryota</taxon>
        <taxon>Metazoa</taxon>
        <taxon>Ecdysozoa</taxon>
        <taxon>Arthropoda</taxon>
        <taxon>Hexapoda</taxon>
        <taxon>Insecta</taxon>
        <taxon>Pterygota</taxon>
        <taxon>Neoptera</taxon>
        <taxon>Endopterygota</taxon>
        <taxon>Diptera</taxon>
        <taxon>Nematocera</taxon>
        <taxon>Psychodoidea</taxon>
        <taxon>Psychodidae</taxon>
        <taxon>Phlebotomus</taxon>
        <taxon>Phlebotomus</taxon>
    </lineage>
</organism>
<protein>
    <submittedName>
        <fullName evidence="1">Uncharacterized protein</fullName>
    </submittedName>
</protein>
<keyword evidence="2" id="KW-1185">Reference proteome</keyword>
<accession>A0A1B0DGP4</accession>
<dbReference type="AlphaFoldDB" id="A0A1B0DGP4"/>
<proteinExistence type="predicted"/>
<reference evidence="1" key="1">
    <citation type="submission" date="2022-08" db="UniProtKB">
        <authorList>
            <consortium name="EnsemblMetazoa"/>
        </authorList>
    </citation>
    <scope>IDENTIFICATION</scope>
    <source>
        <strain evidence="1">Israel</strain>
    </source>
</reference>
<sequence>MASWPSWPSWCYSSGYLRECVIVFFGVSVKKSETLIVGRFGDKVDSILSVTVEWEVLENPENSDLYLH</sequence>
<dbReference type="EMBL" id="AJVK01060151">
    <property type="status" value="NOT_ANNOTATED_CDS"/>
    <property type="molecule type" value="Genomic_DNA"/>
</dbReference>
<dbReference type="Proteomes" id="UP000092462">
    <property type="component" value="Unassembled WGS sequence"/>
</dbReference>
<name>A0A1B0DGP4_PHLPP</name>
<evidence type="ECO:0000313" key="1">
    <source>
        <dbReference type="EnsemblMetazoa" id="PPAI007328-PA"/>
    </source>
</evidence>
<dbReference type="VEuPathDB" id="VectorBase:PPAI007328"/>
<dbReference type="EnsemblMetazoa" id="PPAI007328-RA">
    <property type="protein sequence ID" value="PPAI007328-PA"/>
    <property type="gene ID" value="PPAI007328"/>
</dbReference>
<evidence type="ECO:0000313" key="2">
    <source>
        <dbReference type="Proteomes" id="UP000092462"/>
    </source>
</evidence>